<organism evidence="2 3">
    <name type="scientific">Chloebia gouldiae</name>
    <name type="common">Gouldian finch</name>
    <name type="synonym">Erythrura gouldiae</name>
    <dbReference type="NCBI Taxonomy" id="44316"/>
    <lineage>
        <taxon>Eukaryota</taxon>
        <taxon>Metazoa</taxon>
        <taxon>Chordata</taxon>
        <taxon>Craniata</taxon>
        <taxon>Vertebrata</taxon>
        <taxon>Euteleostomi</taxon>
        <taxon>Archelosauria</taxon>
        <taxon>Archosauria</taxon>
        <taxon>Dinosauria</taxon>
        <taxon>Saurischia</taxon>
        <taxon>Theropoda</taxon>
        <taxon>Coelurosauria</taxon>
        <taxon>Aves</taxon>
        <taxon>Neognathae</taxon>
        <taxon>Neoaves</taxon>
        <taxon>Telluraves</taxon>
        <taxon>Australaves</taxon>
        <taxon>Passeriformes</taxon>
        <taxon>Passeroidea</taxon>
        <taxon>Passeridae</taxon>
        <taxon>Chloebia</taxon>
    </lineage>
</organism>
<evidence type="ECO:0000313" key="2">
    <source>
        <dbReference type="EMBL" id="RLW04819.1"/>
    </source>
</evidence>
<name>A0A3L8SP53_CHLGU</name>
<comment type="caution">
    <text evidence="2">The sequence shown here is derived from an EMBL/GenBank/DDBJ whole genome shotgun (WGS) entry which is preliminary data.</text>
</comment>
<accession>A0A3L8SP53</accession>
<dbReference type="Proteomes" id="UP000276834">
    <property type="component" value="Unassembled WGS sequence"/>
</dbReference>
<evidence type="ECO:0000256" key="1">
    <source>
        <dbReference type="SAM" id="MobiDB-lite"/>
    </source>
</evidence>
<dbReference type="AlphaFoldDB" id="A0A3L8SP53"/>
<gene>
    <name evidence="2" type="ORF">DV515_00005617</name>
</gene>
<evidence type="ECO:0000313" key="3">
    <source>
        <dbReference type="Proteomes" id="UP000276834"/>
    </source>
</evidence>
<keyword evidence="3" id="KW-1185">Reference proteome</keyword>
<reference evidence="2 3" key="1">
    <citation type="journal article" date="2018" name="Proc. R. Soc. B">
        <title>A non-coding region near Follistatin controls head colour polymorphism in the Gouldian finch.</title>
        <authorList>
            <person name="Toomey M.B."/>
            <person name="Marques C.I."/>
            <person name="Andrade P."/>
            <person name="Araujo P.M."/>
            <person name="Sabatino S."/>
            <person name="Gazda M.A."/>
            <person name="Afonso S."/>
            <person name="Lopes R.J."/>
            <person name="Corbo J.C."/>
            <person name="Carneiro M."/>
        </authorList>
    </citation>
    <scope>NUCLEOTIDE SEQUENCE [LARGE SCALE GENOMIC DNA]</scope>
    <source>
        <strain evidence="2">Red01</strain>
        <tissue evidence="2">Muscle</tissue>
    </source>
</reference>
<feature type="region of interest" description="Disordered" evidence="1">
    <location>
        <begin position="40"/>
        <end position="63"/>
    </location>
</feature>
<dbReference type="EMBL" id="QUSF01000012">
    <property type="protein sequence ID" value="RLW04819.1"/>
    <property type="molecule type" value="Genomic_DNA"/>
</dbReference>
<protein>
    <submittedName>
        <fullName evidence="2">Uncharacterized protein</fullName>
    </submittedName>
</protein>
<proteinExistence type="predicted"/>
<sequence>MLIVSFHGAFYSLFSPPFSSPASELPCAGGAGPVPCVPPTSQKKNEVAPSPPCHPPIREGQSFDKYIC</sequence>